<dbReference type="RefSeq" id="WP_245752643.1">
    <property type="nucleotide sequence ID" value="NZ_FOJU01000004.1"/>
</dbReference>
<dbReference type="GO" id="GO:0004527">
    <property type="term" value="F:exonuclease activity"/>
    <property type="evidence" value="ECO:0007669"/>
    <property type="project" value="UniProtKB-KW"/>
</dbReference>
<dbReference type="Gene3D" id="3.60.10.10">
    <property type="entry name" value="Endonuclease/exonuclease/phosphatase"/>
    <property type="match status" value="1"/>
</dbReference>
<keyword evidence="2" id="KW-0269">Exonuclease</keyword>
<accession>A0A1I0Y2B5</accession>
<keyword evidence="2" id="KW-0255">Endonuclease</keyword>
<dbReference type="Pfam" id="PF03372">
    <property type="entry name" value="Exo_endo_phos"/>
    <property type="match status" value="1"/>
</dbReference>
<keyword evidence="3" id="KW-1185">Reference proteome</keyword>
<feature type="domain" description="Endonuclease/exonuclease/phosphatase" evidence="1">
    <location>
        <begin position="35"/>
        <end position="340"/>
    </location>
</feature>
<name>A0A1I0Y2B5_9RHOB</name>
<keyword evidence="2" id="KW-0540">Nuclease</keyword>
<dbReference type="GO" id="GO:0004519">
    <property type="term" value="F:endonuclease activity"/>
    <property type="evidence" value="ECO:0007669"/>
    <property type="project" value="UniProtKB-KW"/>
</dbReference>
<reference evidence="2 3" key="1">
    <citation type="submission" date="2016-10" db="EMBL/GenBank/DDBJ databases">
        <authorList>
            <person name="de Groot N.N."/>
        </authorList>
    </citation>
    <scope>NUCLEOTIDE SEQUENCE [LARGE SCALE GENOMIC DNA]</scope>
    <source>
        <strain evidence="2 3">DSM 29316</strain>
    </source>
</reference>
<proteinExistence type="predicted"/>
<dbReference type="STRING" id="871651.SAMN05421688_2704"/>
<evidence type="ECO:0000313" key="3">
    <source>
        <dbReference type="Proteomes" id="UP000198796"/>
    </source>
</evidence>
<gene>
    <name evidence="2" type="ORF">SAMN05421688_2704</name>
</gene>
<dbReference type="AlphaFoldDB" id="A0A1I0Y2B5"/>
<protein>
    <submittedName>
        <fullName evidence="2">Endonuclease/Exonuclease/phosphatase family protein</fullName>
    </submittedName>
</protein>
<dbReference type="Proteomes" id="UP000198796">
    <property type="component" value="Unassembled WGS sequence"/>
</dbReference>
<evidence type="ECO:0000259" key="1">
    <source>
        <dbReference type="Pfam" id="PF03372"/>
    </source>
</evidence>
<evidence type="ECO:0000313" key="2">
    <source>
        <dbReference type="EMBL" id="SFB06760.1"/>
    </source>
</evidence>
<dbReference type="EMBL" id="FOJU01000004">
    <property type="protein sequence ID" value="SFB06760.1"/>
    <property type="molecule type" value="Genomic_DNA"/>
</dbReference>
<organism evidence="2 3">
    <name type="scientific">Poseidonocella pacifica</name>
    <dbReference type="NCBI Taxonomy" id="871651"/>
    <lineage>
        <taxon>Bacteria</taxon>
        <taxon>Pseudomonadati</taxon>
        <taxon>Pseudomonadota</taxon>
        <taxon>Alphaproteobacteria</taxon>
        <taxon>Rhodobacterales</taxon>
        <taxon>Roseobacteraceae</taxon>
        <taxon>Poseidonocella</taxon>
    </lineage>
</organism>
<dbReference type="SUPFAM" id="SSF56219">
    <property type="entry name" value="DNase I-like"/>
    <property type="match status" value="1"/>
</dbReference>
<sequence length="369" mass="39133">MVRLVRTGRLILAVLVAVLGAGTVSATEPPRIRVATYNTGLSRAGPGLLLRDILRGDTQAEAVATIIAHIAPDVIALQGIDYDAEGRALTALAELVELQGVSFPHRFALRPNTGMATGLDLDGDGRTGGPADAQGYGAYAGEGGMAVMSRYPIDVGAVRDLSAILWADVPGADLPQRGGKPFHSPEALSVQRLSTTAHWIVPILLPEGRRFELLTFYATPPVFDGVEDRNGLRNADELRLWAALLDGALAQSPPEGAFVIAGDSNLDAERGDGRREVMRDFLSRGDIVDPTPISAGGADLGAPSATVDWRDVEVGIMRADYVLPSADWVVLDAGVFWPRPGEDDHALLGEGGTGASRHRLVWVDLQLPH</sequence>
<dbReference type="InterPro" id="IPR005135">
    <property type="entry name" value="Endo/exonuclease/phosphatase"/>
</dbReference>
<dbReference type="InterPro" id="IPR036691">
    <property type="entry name" value="Endo/exonu/phosph_ase_sf"/>
</dbReference>
<keyword evidence="2" id="KW-0378">Hydrolase</keyword>